<dbReference type="EMBL" id="OV121132">
    <property type="protein sequence ID" value="CAH0547547.1"/>
    <property type="molecule type" value="Genomic_DNA"/>
</dbReference>
<reference evidence="1" key="1">
    <citation type="submission" date="2021-12" db="EMBL/GenBank/DDBJ databases">
        <authorList>
            <person name="King R."/>
        </authorList>
    </citation>
    <scope>NUCLEOTIDE SEQUENCE</scope>
</reference>
<dbReference type="AlphaFoldDB" id="A0A9P0AUN1"/>
<dbReference type="Proteomes" id="UP001154078">
    <property type="component" value="Chromosome 1"/>
</dbReference>
<evidence type="ECO:0000313" key="1">
    <source>
        <dbReference type="EMBL" id="CAH0547547.1"/>
    </source>
</evidence>
<gene>
    <name evidence="1" type="ORF">MELIAE_LOCUS1519</name>
</gene>
<accession>A0A9P0AUN1</accession>
<name>A0A9P0AUN1_BRAAE</name>
<sequence length="97" mass="10612">MFHDAIKEEIVCLTDNSKSKHNNAVSNKIDIVAILLGLQYHSVLSIVSDLPEGSISQLEVVGSKTTCLEDQTLAGCQVQALILTNNHLQHVADRAFR</sequence>
<organism evidence="1 2">
    <name type="scientific">Brassicogethes aeneus</name>
    <name type="common">Rape pollen beetle</name>
    <name type="synonym">Meligethes aeneus</name>
    <dbReference type="NCBI Taxonomy" id="1431903"/>
    <lineage>
        <taxon>Eukaryota</taxon>
        <taxon>Metazoa</taxon>
        <taxon>Ecdysozoa</taxon>
        <taxon>Arthropoda</taxon>
        <taxon>Hexapoda</taxon>
        <taxon>Insecta</taxon>
        <taxon>Pterygota</taxon>
        <taxon>Neoptera</taxon>
        <taxon>Endopterygota</taxon>
        <taxon>Coleoptera</taxon>
        <taxon>Polyphaga</taxon>
        <taxon>Cucujiformia</taxon>
        <taxon>Nitidulidae</taxon>
        <taxon>Meligethinae</taxon>
        <taxon>Brassicogethes</taxon>
    </lineage>
</organism>
<evidence type="ECO:0000313" key="2">
    <source>
        <dbReference type="Proteomes" id="UP001154078"/>
    </source>
</evidence>
<proteinExistence type="predicted"/>
<dbReference type="OrthoDB" id="6765129at2759"/>
<keyword evidence="2" id="KW-1185">Reference proteome</keyword>
<protein>
    <submittedName>
        <fullName evidence="1">Uncharacterized protein</fullName>
    </submittedName>
</protein>